<dbReference type="SUPFAM" id="SSF56349">
    <property type="entry name" value="DNA breaking-rejoining enzymes"/>
    <property type="match status" value="2"/>
</dbReference>
<accession>A0A563EUV3</accession>
<evidence type="ECO:0000256" key="1">
    <source>
        <dbReference type="ARBA" id="ARBA00008857"/>
    </source>
</evidence>
<dbReference type="InterPro" id="IPR044068">
    <property type="entry name" value="CB"/>
</dbReference>
<evidence type="ECO:0000256" key="5">
    <source>
        <dbReference type="PROSITE-ProRule" id="PRU01248"/>
    </source>
</evidence>
<dbReference type="GO" id="GO:0003677">
    <property type="term" value="F:DNA binding"/>
    <property type="evidence" value="ECO:0007669"/>
    <property type="project" value="UniProtKB-UniRule"/>
</dbReference>
<keyword evidence="4" id="KW-0233">DNA recombination</keyword>
<dbReference type="GO" id="GO:0006355">
    <property type="term" value="P:regulation of DNA-templated transcription"/>
    <property type="evidence" value="ECO:0007669"/>
    <property type="project" value="InterPro"/>
</dbReference>
<dbReference type="OrthoDB" id="1822491at2"/>
<dbReference type="CDD" id="cd01392">
    <property type="entry name" value="HTH_LacI"/>
    <property type="match status" value="1"/>
</dbReference>
<dbReference type="PANTHER" id="PTHR30629:SF2">
    <property type="entry name" value="PROPHAGE INTEGRASE INTS-RELATED"/>
    <property type="match status" value="1"/>
</dbReference>
<organism evidence="9 10">
    <name type="scientific">Lentzea tibetensis</name>
    <dbReference type="NCBI Taxonomy" id="2591470"/>
    <lineage>
        <taxon>Bacteria</taxon>
        <taxon>Bacillati</taxon>
        <taxon>Actinomycetota</taxon>
        <taxon>Actinomycetes</taxon>
        <taxon>Pseudonocardiales</taxon>
        <taxon>Pseudonocardiaceae</taxon>
        <taxon>Lentzea</taxon>
    </lineage>
</organism>
<dbReference type="Gene3D" id="1.10.150.130">
    <property type="match status" value="1"/>
</dbReference>
<dbReference type="GO" id="GO:0015074">
    <property type="term" value="P:DNA integration"/>
    <property type="evidence" value="ECO:0007669"/>
    <property type="project" value="UniProtKB-KW"/>
</dbReference>
<sequence>MGYAEKRGTYWRGRYKIAPGKYGTVADEDGVVIRFSKKRDAEKAADEAEAAIRNGKRVAPPDKVLFGDYVSGWYAEQDLAASTMQNYRRHIEEHLLPTFEEVPLRSIQLADVNSWEKAERAAGYAESSIKTWRGTLHLILEDAFDEGLVDANPATKRRGRGKRAGRSRKRGPEKVVTTALGIILLAERAALLSGRDDEFVGVVTKGFTGMRWGELVGLETEYVRETSIRVEWQLYELDTGELHRCPPKDDSRRTIDIPQWHSQLLIQHIACSDTGLCSCHERSYVFSGHRASNGSVRKVGPKVVDVARLAGVSTGTVSAVLNRAESVKAATRADVEAAIAELGYVRGGAPAQLAAHWRRNGFATWLFRPAATGWYPSKAPSPARPVPVIGNPWPGIPVRGRNAPGRADSCWLPIANGLTPHGLRHTHRTLLVELGVPSKLIDERIGHEDGSVQGRYTHVTSRMRERLLQDLTDVWETALAERRVMCRTSPVQALDRLLWAA</sequence>
<dbReference type="Gene3D" id="1.10.260.40">
    <property type="entry name" value="lambda repressor-like DNA-binding domains"/>
    <property type="match status" value="1"/>
</dbReference>
<gene>
    <name evidence="9" type="ORF">FKR81_14700</name>
</gene>
<evidence type="ECO:0000313" key="9">
    <source>
        <dbReference type="EMBL" id="TWP51460.1"/>
    </source>
</evidence>
<dbReference type="PANTHER" id="PTHR30629">
    <property type="entry name" value="PROPHAGE INTEGRASE"/>
    <property type="match status" value="1"/>
</dbReference>
<dbReference type="InterPro" id="IPR000843">
    <property type="entry name" value="HTH_LacI"/>
</dbReference>
<reference evidence="9 10" key="1">
    <citation type="submission" date="2019-07" db="EMBL/GenBank/DDBJ databases">
        <title>Lentzea xizangensis sp. nov., isolated from Qinghai-Tibetan Plateau Soils.</title>
        <authorList>
            <person name="Huang J."/>
        </authorList>
    </citation>
    <scope>NUCLEOTIDE SEQUENCE [LARGE SCALE GENOMIC DNA]</scope>
    <source>
        <strain evidence="9 10">FXJ1.1311</strain>
    </source>
</reference>
<dbReference type="InterPro" id="IPR010998">
    <property type="entry name" value="Integrase_recombinase_N"/>
</dbReference>
<proteinExistence type="inferred from homology"/>
<dbReference type="PROSITE" id="PS51900">
    <property type="entry name" value="CB"/>
    <property type="match status" value="1"/>
</dbReference>
<dbReference type="InterPro" id="IPR013762">
    <property type="entry name" value="Integrase-like_cat_sf"/>
</dbReference>
<dbReference type="Pfam" id="PF00356">
    <property type="entry name" value="LacI"/>
    <property type="match status" value="1"/>
</dbReference>
<keyword evidence="2" id="KW-0229">DNA integration</keyword>
<name>A0A563EUV3_9PSEU</name>
<dbReference type="PROSITE" id="PS50932">
    <property type="entry name" value="HTH_LACI_2"/>
    <property type="match status" value="1"/>
</dbReference>
<comment type="caution">
    <text evidence="9">The sequence shown here is derived from an EMBL/GenBank/DDBJ whole genome shotgun (WGS) entry which is preliminary data.</text>
</comment>
<evidence type="ECO:0000256" key="4">
    <source>
        <dbReference type="ARBA" id="ARBA00023172"/>
    </source>
</evidence>
<dbReference type="Pfam" id="PF14659">
    <property type="entry name" value="Phage_int_SAM_3"/>
    <property type="match status" value="1"/>
</dbReference>
<dbReference type="InterPro" id="IPR050808">
    <property type="entry name" value="Phage_Integrase"/>
</dbReference>
<evidence type="ECO:0000259" key="8">
    <source>
        <dbReference type="PROSITE" id="PS51900"/>
    </source>
</evidence>
<evidence type="ECO:0000313" key="10">
    <source>
        <dbReference type="Proteomes" id="UP000316639"/>
    </source>
</evidence>
<evidence type="ECO:0000256" key="6">
    <source>
        <dbReference type="SAM" id="MobiDB-lite"/>
    </source>
</evidence>
<dbReference type="GO" id="GO:0006310">
    <property type="term" value="P:DNA recombination"/>
    <property type="evidence" value="ECO:0007669"/>
    <property type="project" value="UniProtKB-KW"/>
</dbReference>
<feature type="domain" description="Core-binding (CB)" evidence="8">
    <location>
        <begin position="64"/>
        <end position="144"/>
    </location>
</feature>
<keyword evidence="3 5" id="KW-0238">DNA-binding</keyword>
<dbReference type="Proteomes" id="UP000316639">
    <property type="component" value="Unassembled WGS sequence"/>
</dbReference>
<dbReference type="SMART" id="SM00354">
    <property type="entry name" value="HTH_LACI"/>
    <property type="match status" value="1"/>
</dbReference>
<evidence type="ECO:0000259" key="7">
    <source>
        <dbReference type="PROSITE" id="PS50932"/>
    </source>
</evidence>
<dbReference type="InterPro" id="IPR004107">
    <property type="entry name" value="Integrase_SAM-like_N"/>
</dbReference>
<feature type="domain" description="HTH lacI-type" evidence="7">
    <location>
        <begin position="301"/>
        <end position="355"/>
    </location>
</feature>
<dbReference type="AlphaFoldDB" id="A0A563EUV3"/>
<feature type="region of interest" description="Disordered" evidence="6">
    <location>
        <begin position="152"/>
        <end position="171"/>
    </location>
</feature>
<protein>
    <submittedName>
        <fullName evidence="9">LacI family DNA-binding transcriptional regulator</fullName>
    </submittedName>
</protein>
<dbReference type="InterPro" id="IPR002104">
    <property type="entry name" value="Integrase_catalytic"/>
</dbReference>
<evidence type="ECO:0000256" key="3">
    <source>
        <dbReference type="ARBA" id="ARBA00023125"/>
    </source>
</evidence>
<evidence type="ECO:0000256" key="2">
    <source>
        <dbReference type="ARBA" id="ARBA00022908"/>
    </source>
</evidence>
<comment type="similarity">
    <text evidence="1">Belongs to the 'phage' integrase family.</text>
</comment>
<dbReference type="SUPFAM" id="SSF47413">
    <property type="entry name" value="lambda repressor-like DNA-binding domains"/>
    <property type="match status" value="1"/>
</dbReference>
<dbReference type="Pfam" id="PF00589">
    <property type="entry name" value="Phage_integrase"/>
    <property type="match status" value="1"/>
</dbReference>
<keyword evidence="10" id="KW-1185">Reference proteome</keyword>
<dbReference type="EMBL" id="VOBR01000008">
    <property type="protein sequence ID" value="TWP51460.1"/>
    <property type="molecule type" value="Genomic_DNA"/>
</dbReference>
<dbReference type="InterPro" id="IPR011010">
    <property type="entry name" value="DNA_brk_join_enz"/>
</dbReference>
<dbReference type="InterPro" id="IPR010982">
    <property type="entry name" value="Lambda_DNA-bd_dom_sf"/>
</dbReference>
<dbReference type="PROSITE" id="PS00356">
    <property type="entry name" value="HTH_LACI_1"/>
    <property type="match status" value="1"/>
</dbReference>
<feature type="compositionally biased region" description="Basic residues" evidence="6">
    <location>
        <begin position="155"/>
        <end position="171"/>
    </location>
</feature>
<dbReference type="Gene3D" id="1.10.443.10">
    <property type="entry name" value="Intergrase catalytic core"/>
    <property type="match status" value="1"/>
</dbReference>
<dbReference type="RefSeq" id="WP_146352206.1">
    <property type="nucleotide sequence ID" value="NZ_VOBR01000008.1"/>
</dbReference>